<evidence type="ECO:0000313" key="6">
    <source>
        <dbReference type="Proteomes" id="UP000306102"/>
    </source>
</evidence>
<gene>
    <name evidence="5" type="ORF">TEA_022793</name>
</gene>
<feature type="coiled-coil region" evidence="3">
    <location>
        <begin position="1242"/>
        <end position="1299"/>
    </location>
</feature>
<evidence type="ECO:0000313" key="5">
    <source>
        <dbReference type="EMBL" id="THG14020.1"/>
    </source>
</evidence>
<feature type="coiled-coil region" evidence="3">
    <location>
        <begin position="901"/>
        <end position="949"/>
    </location>
</feature>
<comment type="similarity">
    <text evidence="2">Belongs to the NET family.</text>
</comment>
<dbReference type="Proteomes" id="UP000306102">
    <property type="component" value="Unassembled WGS sequence"/>
</dbReference>
<dbReference type="PANTHER" id="PTHR32258:SF32">
    <property type="entry name" value="PROTEIN NETWORKED 1D"/>
    <property type="match status" value="1"/>
</dbReference>
<evidence type="ECO:0000259" key="4">
    <source>
        <dbReference type="PROSITE" id="PS51774"/>
    </source>
</evidence>
<name>A0A4S4ECL3_CAMSN</name>
<dbReference type="GO" id="GO:0051015">
    <property type="term" value="F:actin filament binding"/>
    <property type="evidence" value="ECO:0007669"/>
    <property type="project" value="TreeGrafter"/>
</dbReference>
<feature type="coiled-coil region" evidence="3">
    <location>
        <begin position="983"/>
        <end position="1038"/>
    </location>
</feature>
<feature type="coiled-coil region" evidence="3">
    <location>
        <begin position="383"/>
        <end position="445"/>
    </location>
</feature>
<feature type="coiled-coil region" evidence="3">
    <location>
        <begin position="757"/>
        <end position="833"/>
    </location>
</feature>
<feature type="coiled-coil region" evidence="3">
    <location>
        <begin position="537"/>
        <end position="728"/>
    </location>
</feature>
<comment type="caution">
    <text evidence="5">The sequence shown here is derived from an EMBL/GenBank/DDBJ whole genome shotgun (WGS) entry which is preliminary data.</text>
</comment>
<feature type="coiled-coil region" evidence="3">
    <location>
        <begin position="1172"/>
        <end position="1206"/>
    </location>
</feature>
<proteinExistence type="inferred from homology"/>
<reference evidence="5 6" key="1">
    <citation type="journal article" date="2018" name="Proc. Natl. Acad. Sci. U.S.A.">
        <title>Draft genome sequence of Camellia sinensis var. sinensis provides insights into the evolution of the tea genome and tea quality.</title>
        <authorList>
            <person name="Wei C."/>
            <person name="Yang H."/>
            <person name="Wang S."/>
            <person name="Zhao J."/>
            <person name="Liu C."/>
            <person name="Gao L."/>
            <person name="Xia E."/>
            <person name="Lu Y."/>
            <person name="Tai Y."/>
            <person name="She G."/>
            <person name="Sun J."/>
            <person name="Cao H."/>
            <person name="Tong W."/>
            <person name="Gao Q."/>
            <person name="Li Y."/>
            <person name="Deng W."/>
            <person name="Jiang X."/>
            <person name="Wang W."/>
            <person name="Chen Q."/>
            <person name="Zhang S."/>
            <person name="Li H."/>
            <person name="Wu J."/>
            <person name="Wang P."/>
            <person name="Li P."/>
            <person name="Shi C."/>
            <person name="Zheng F."/>
            <person name="Jian J."/>
            <person name="Huang B."/>
            <person name="Shan D."/>
            <person name="Shi M."/>
            <person name="Fang C."/>
            <person name="Yue Y."/>
            <person name="Li F."/>
            <person name="Li D."/>
            <person name="Wei S."/>
            <person name="Han B."/>
            <person name="Jiang C."/>
            <person name="Yin Y."/>
            <person name="Xia T."/>
            <person name="Zhang Z."/>
            <person name="Bennetzen J.L."/>
            <person name="Zhao S."/>
            <person name="Wan X."/>
        </authorList>
    </citation>
    <scope>NUCLEOTIDE SEQUENCE [LARGE SCALE GENOMIC DNA]</scope>
    <source>
        <strain evidence="6">cv. Shuchazao</strain>
        <tissue evidence="5">Leaf</tissue>
    </source>
</reference>
<dbReference type="PROSITE" id="PS51774">
    <property type="entry name" value="NAB"/>
    <property type="match status" value="1"/>
</dbReference>
<organism evidence="5 6">
    <name type="scientific">Camellia sinensis var. sinensis</name>
    <name type="common">China tea</name>
    <dbReference type="NCBI Taxonomy" id="542762"/>
    <lineage>
        <taxon>Eukaryota</taxon>
        <taxon>Viridiplantae</taxon>
        <taxon>Streptophyta</taxon>
        <taxon>Embryophyta</taxon>
        <taxon>Tracheophyta</taxon>
        <taxon>Spermatophyta</taxon>
        <taxon>Magnoliopsida</taxon>
        <taxon>eudicotyledons</taxon>
        <taxon>Gunneridae</taxon>
        <taxon>Pentapetalae</taxon>
        <taxon>asterids</taxon>
        <taxon>Ericales</taxon>
        <taxon>Theaceae</taxon>
        <taxon>Camellia</taxon>
    </lineage>
</organism>
<keyword evidence="1 3" id="KW-0175">Coiled coil</keyword>
<dbReference type="InterPro" id="IPR051861">
    <property type="entry name" value="NET_actin-binding_domain"/>
</dbReference>
<feature type="domain" description="NAB" evidence="4">
    <location>
        <begin position="13"/>
        <end position="93"/>
    </location>
</feature>
<dbReference type="InterPro" id="IPR011684">
    <property type="entry name" value="NAB"/>
</dbReference>
<dbReference type="EMBL" id="SDRB02005575">
    <property type="protein sequence ID" value="THG14020.1"/>
    <property type="molecule type" value="Genomic_DNA"/>
</dbReference>
<evidence type="ECO:0000256" key="1">
    <source>
        <dbReference type="ARBA" id="ARBA00023054"/>
    </source>
</evidence>
<keyword evidence="6" id="KW-1185">Reference proteome</keyword>
<protein>
    <recommendedName>
        <fullName evidence="4">NAB domain-containing protein</fullName>
    </recommendedName>
</protein>
<evidence type="ECO:0000256" key="3">
    <source>
        <dbReference type="SAM" id="Coils"/>
    </source>
</evidence>
<feature type="coiled-coil region" evidence="3">
    <location>
        <begin position="1546"/>
        <end position="1602"/>
    </location>
</feature>
<evidence type="ECO:0000256" key="2">
    <source>
        <dbReference type="ARBA" id="ARBA00038006"/>
    </source>
</evidence>
<dbReference type="STRING" id="542762.A0A4S4ECL3"/>
<dbReference type="PANTHER" id="PTHR32258">
    <property type="entry name" value="PROTEIN NETWORKED 4A"/>
    <property type="match status" value="1"/>
</dbReference>
<dbReference type="GO" id="GO:0005886">
    <property type="term" value="C:plasma membrane"/>
    <property type="evidence" value="ECO:0007669"/>
    <property type="project" value="TreeGrafter"/>
</dbReference>
<accession>A0A4S4ECL3</accession>
<feature type="coiled-coil region" evidence="3">
    <location>
        <begin position="223"/>
        <end position="354"/>
    </location>
</feature>
<dbReference type="Pfam" id="PF07765">
    <property type="entry name" value="KIP1"/>
    <property type="match status" value="1"/>
</dbReference>
<sequence>MATLSQAESRRMYSWWWDSHISPKNSKWLQENLTDMDAKVKSMIKLIEEDADSFARRAEMYYKKRPELMKLVEEFYRAYRALAERYDHATGVIRHAHRTMAEVFPNQVPLVLPDDSCASETDPHTPEMSTPIRALFDPDDLQKDTSGLSSSHFHAAKRNGAHTEESDFVTNRKGLKQFNNLFGLGEGRVRKGLNFHEAEEKERSIQRKENHSTQDRALSEFEVGKFEKEIQILRDTLAKLEAEKEAGLAQYQQSLESLSKLESEVSRVQEDSRALNEQAKAECEVQTLKEALSKLEAEKEASLLQYQQCMERIASLENVISQAKEDAGELNERAHKAETEAQALKQDHALMESEKDVALGQYKQSLEIISTLENKVLLGEEDARKFSERADKAERQVETLKQALAKLTEEKEAAALQYQQCLENISRLEHKISCAKEEAQRLSGEIDSGVSKLKGAEEHCLLLERSNQSLHSELESLVLKMGSQSEELTEKQDELGKLWMCMQEERLRFMEAETAFQTLQHLHSQTQEELRSLALELQSRAELLRDIETRNQSLQNEVLNIKEENKSLNELNLSSTMSIKDMQSEIFSLRETKGKLEEEVELRVDQRNALQQEIYCLKEELNELNKKHQAMLDQVDAAGFNPECFESSVKELKDENSNLKEIIERERSEKAALLEKLEIMKQLLEKNALLDKSLSDLSAELEGARGKIRALEESLQSLLEEKSTFVAEKATLITQLQVMTENLVKFSEKNTFLENFLSDAQDKLEGLKARSKIIEDSCQLLENEKSDLIKEKHTLVSQEEITRQSLEVLEKRYRDLEEKYSALEEERESTLHKVEVLRVSLDVERQEHARNTQMSETKLAGMENQICLLQEEGFRRKSEFEVEIDKSMDYQFEVFILQRCIQDLEEKNHSLLIECRKLLEASKLSEQLISELEQENLEQQVEVKSLSDQTKSFRMGRYELLKAFNIDIDHGCVDEIGQDQKYLSRVLGKLEDIKNSLHQVQDENQQLKLEMSVLVTVLGQLRLEAKTVEMERNILDQEFKIKNEQFSVLQIEGNRLLEMNEELQLKLKERHQKEEVLTTKIENLHGKLLDMQCACQNLQKVNLRMLEEKRSLTMECLDLEEKKGTLEGENFSILGETLSLSNLCLIFNSIINENSVELNELGEDVDKLHCVNGALEDKLRTMEGNLVEVQLENLHLRESLKNSEDELSRKTSFSDQMNYEIANGKDLLIRKELELSEAVCKITATENEKSVLRRTVEDLKREIDDVKMVRDDQEKDMDIELLKERISTLEAENGGLKAQLAVHVPAVISLKDCISSLENHTCLRKKLQKHHNEEVKDPELVSDHYVESCEEVSADQKMPDAFSELQDLKSRVKAVEKAVIEMEMIATQENLNANTILEAAMRQIEELTFKGGSNQEDVKSASEISELENGLLMKDIVLDQISECSSNGICRRENVKVESQMLESWDAADLDDSIDLLVWKGKKIITAPTEKGTEWHQVEAVRKRRSKHLNSDILVEKELGVDKLEISRTFSQTRREVNKGKILERLNSDIQKLTNLQITIQDLKRKVDINGKSNKIKDLVECDTLKGQLEEAEAAIQKLFDLNGKLMKSIDGRSFSADNSEMKLEESGSVRRRRISEQALKISEKIGRLHLEVQKIQFVLLKLDDENEKGSNGRTRIADTKRRVLLRDYLYGAVRTSRRRKKVRFCGCVQTSTRGD</sequence>